<organism evidence="2 3">
    <name type="scientific">Roseofilum casamattae BLCC-M143</name>
    <dbReference type="NCBI Taxonomy" id="3022442"/>
    <lineage>
        <taxon>Bacteria</taxon>
        <taxon>Bacillati</taxon>
        <taxon>Cyanobacteriota</taxon>
        <taxon>Cyanophyceae</taxon>
        <taxon>Desertifilales</taxon>
        <taxon>Desertifilaceae</taxon>
        <taxon>Roseofilum</taxon>
        <taxon>Roseofilum casamattae</taxon>
    </lineage>
</organism>
<dbReference type="SMART" id="SM00220">
    <property type="entry name" value="S_TKc"/>
    <property type="match status" value="1"/>
</dbReference>
<accession>A0ABT7BTU4</accession>
<dbReference type="Gene3D" id="3.90.1580.10">
    <property type="entry name" value="paralog of FGE (formylglycine-generating enzyme)"/>
    <property type="match status" value="1"/>
</dbReference>
<dbReference type="Pfam" id="PF03781">
    <property type="entry name" value="FGE-sulfatase"/>
    <property type="match status" value="1"/>
</dbReference>
<dbReference type="PROSITE" id="PS50011">
    <property type="entry name" value="PROTEIN_KINASE_DOM"/>
    <property type="match status" value="1"/>
</dbReference>
<dbReference type="InterPro" id="IPR042095">
    <property type="entry name" value="SUMF_sf"/>
</dbReference>
<dbReference type="GO" id="GO:0016301">
    <property type="term" value="F:kinase activity"/>
    <property type="evidence" value="ECO:0007669"/>
    <property type="project" value="UniProtKB-KW"/>
</dbReference>
<evidence type="ECO:0000313" key="3">
    <source>
        <dbReference type="Proteomes" id="UP001232992"/>
    </source>
</evidence>
<dbReference type="EMBL" id="JAQOSQ010000003">
    <property type="protein sequence ID" value="MDJ1182613.1"/>
    <property type="molecule type" value="Genomic_DNA"/>
</dbReference>
<gene>
    <name evidence="2" type="ORF">PMH09_05340</name>
</gene>
<feature type="domain" description="Protein kinase" evidence="1">
    <location>
        <begin position="9"/>
        <end position="273"/>
    </location>
</feature>
<dbReference type="PANTHER" id="PTHR23150:SF19">
    <property type="entry name" value="FORMYLGLYCINE-GENERATING ENZYME"/>
    <property type="match status" value="1"/>
</dbReference>
<comment type="caution">
    <text evidence="2">The sequence shown here is derived from an EMBL/GenBank/DDBJ whole genome shotgun (WGS) entry which is preliminary data.</text>
</comment>
<keyword evidence="3" id="KW-1185">Reference proteome</keyword>
<dbReference type="InterPro" id="IPR000719">
    <property type="entry name" value="Prot_kinase_dom"/>
</dbReference>
<dbReference type="InterPro" id="IPR016187">
    <property type="entry name" value="CTDL_fold"/>
</dbReference>
<name>A0ABT7BTU4_9CYAN</name>
<dbReference type="SUPFAM" id="SSF56436">
    <property type="entry name" value="C-type lectin-like"/>
    <property type="match status" value="1"/>
</dbReference>
<keyword evidence="2" id="KW-0808">Transferase</keyword>
<dbReference type="Pfam" id="PF00069">
    <property type="entry name" value="Pkinase"/>
    <property type="match status" value="1"/>
</dbReference>
<dbReference type="PANTHER" id="PTHR23150">
    <property type="entry name" value="SULFATASE MODIFYING FACTOR 1, 2"/>
    <property type="match status" value="1"/>
</dbReference>
<dbReference type="InterPro" id="IPR005532">
    <property type="entry name" value="SUMF_dom"/>
</dbReference>
<dbReference type="RefSeq" id="WP_283757265.1">
    <property type="nucleotide sequence ID" value="NZ_JAQOSQ010000003.1"/>
</dbReference>
<dbReference type="Proteomes" id="UP001232992">
    <property type="component" value="Unassembled WGS sequence"/>
</dbReference>
<evidence type="ECO:0000313" key="2">
    <source>
        <dbReference type="EMBL" id="MDJ1182613.1"/>
    </source>
</evidence>
<dbReference type="SUPFAM" id="SSF56112">
    <property type="entry name" value="Protein kinase-like (PK-like)"/>
    <property type="match status" value="1"/>
</dbReference>
<dbReference type="InterPro" id="IPR051043">
    <property type="entry name" value="Sulfatase_Mod_Factor_Kinase"/>
</dbReference>
<protein>
    <submittedName>
        <fullName evidence="2">Bifunctional serine/threonine-protein kinase/formylglycine-generating enzyme family protein</fullName>
    </submittedName>
</protein>
<reference evidence="2 3" key="1">
    <citation type="submission" date="2023-01" db="EMBL/GenBank/DDBJ databases">
        <title>Novel diversity within Roseofilum (Cyanobacteria; Desertifilaceae) from marine benthic mats with descriptions of four novel species.</title>
        <authorList>
            <person name="Wang Y."/>
            <person name="Berthold D.E."/>
            <person name="Hu J."/>
            <person name="Lefler F.W."/>
            <person name="Laughinghouse H.D. IV."/>
        </authorList>
    </citation>
    <scope>NUCLEOTIDE SEQUENCE [LARGE SCALE GENOMIC DNA]</scope>
    <source>
        <strain evidence="2 3">BLCC-M143</strain>
    </source>
</reference>
<evidence type="ECO:0000259" key="1">
    <source>
        <dbReference type="PROSITE" id="PS50011"/>
    </source>
</evidence>
<proteinExistence type="predicted"/>
<dbReference type="InterPro" id="IPR011009">
    <property type="entry name" value="Kinase-like_dom_sf"/>
</dbReference>
<sequence>MAQRLADRYQIKRELAAGGFGTTYLARDMMRPRHPLCVVKQLLQFNEPDELQIAKRLFEQEAQILEDLGKYPQIPQLLAHFTEAGRFYLVQEYIPGHQLSEEIEPGNPWSEGQVIQLLQDILTPLTVLHEHHVIHRDIKPDNLIRRGEDDKLVLIDFGAVKQQLSQLTQLGGKTQLTVSIGTPGYMPSEQALGKPKLCSDIYAVGTIAIEALTGKSSHKLASDDNLELIWQPFAPRASPELRAILEKMVRYHFSDRYPSARDALAEVKKLPTPPAPTTSRGQQKYPQPKATLIQAPPTALTQFRFQVVTANKKGEIVRQEEKSARSFPEHLGAGITLEMVEIPEGEFRMGSPEDELGRTEDEGPQHSVTVPSFFMGKFAVTQSQWRKVASFPQVNRFLKLSPSHFEGDNLPVEQVSREDCAEFCDRLSRYTGKTYSLPSEAQWEYACRAGTTTPFHFGATLTPELANYYGKSSYADGPEGTCRQKTTPVGSFSPNGFGLYDMHGNVWEWCADYWHETYLGAPVDGRIWESGDEDHKCLIRGGSWYHFPNDCRSANRYWVVAEYWYRFYGFRVVCSRSSVP</sequence>
<dbReference type="CDD" id="cd14014">
    <property type="entry name" value="STKc_PknB_like"/>
    <property type="match status" value="1"/>
</dbReference>
<keyword evidence="2" id="KW-0418">Kinase</keyword>
<dbReference type="Gene3D" id="1.10.510.10">
    <property type="entry name" value="Transferase(Phosphotransferase) domain 1"/>
    <property type="match status" value="1"/>
</dbReference>